<reference evidence="3 4" key="1">
    <citation type="submission" date="2017-04" db="EMBL/GenBank/DDBJ databases">
        <title>Draft genome sequence of Tuber borchii Vittad., a whitish edible truffle.</title>
        <authorList>
            <consortium name="DOE Joint Genome Institute"/>
            <person name="Murat C."/>
            <person name="Kuo A."/>
            <person name="Barry K.W."/>
            <person name="Clum A."/>
            <person name="Dockter R.B."/>
            <person name="Fauchery L."/>
            <person name="Iotti M."/>
            <person name="Kohler A."/>
            <person name="Labutti K."/>
            <person name="Lindquist E.A."/>
            <person name="Lipzen A."/>
            <person name="Ohm R.A."/>
            <person name="Wang M."/>
            <person name="Grigoriev I.V."/>
            <person name="Zambonelli A."/>
            <person name="Martin F.M."/>
        </authorList>
    </citation>
    <scope>NUCLEOTIDE SEQUENCE [LARGE SCALE GENOMIC DNA]</scope>
    <source>
        <strain evidence="3 4">Tbo3840</strain>
    </source>
</reference>
<organism evidence="3 4">
    <name type="scientific">Tuber borchii</name>
    <name type="common">White truffle</name>
    <dbReference type="NCBI Taxonomy" id="42251"/>
    <lineage>
        <taxon>Eukaryota</taxon>
        <taxon>Fungi</taxon>
        <taxon>Dikarya</taxon>
        <taxon>Ascomycota</taxon>
        <taxon>Pezizomycotina</taxon>
        <taxon>Pezizomycetes</taxon>
        <taxon>Pezizales</taxon>
        <taxon>Tuberaceae</taxon>
        <taxon>Tuber</taxon>
    </lineage>
</organism>
<protein>
    <submittedName>
        <fullName evidence="3">Uncharacterized protein</fullName>
    </submittedName>
</protein>
<evidence type="ECO:0000256" key="1">
    <source>
        <dbReference type="SAM" id="Coils"/>
    </source>
</evidence>
<dbReference type="Proteomes" id="UP000244722">
    <property type="component" value="Unassembled WGS sequence"/>
</dbReference>
<proteinExistence type="predicted"/>
<comment type="caution">
    <text evidence="3">The sequence shown here is derived from an EMBL/GenBank/DDBJ whole genome shotgun (WGS) entry which is preliminary data.</text>
</comment>
<dbReference type="EMBL" id="NESQ01000377">
    <property type="protein sequence ID" value="PUU73428.1"/>
    <property type="molecule type" value="Genomic_DNA"/>
</dbReference>
<evidence type="ECO:0000313" key="4">
    <source>
        <dbReference type="Proteomes" id="UP000244722"/>
    </source>
</evidence>
<accession>A0A2T6ZD56</accession>
<sequence length="217" mass="24072">MLRFSKALPILISKPCTTAFHSGTHHGKKDGFPKPTSVEGEALTTLQAWQQYALSQQALSDKQLDKLTKALRDHQATFLEHHDKKEQQLQQEIARLNKALFDEKIRHSNRIEMLNPRGALEWIIEESQQQQKGVPSKKGVTSKKGAPREASRPRSDCKNQLSGYAHGVDPAVVVKTRNLGPDERAALIVLLKLQEKWSKPLSWREGGGGEGGGGVGM</sequence>
<keyword evidence="1" id="KW-0175">Coiled coil</keyword>
<feature type="compositionally biased region" description="Basic and acidic residues" evidence="2">
    <location>
        <begin position="146"/>
        <end position="157"/>
    </location>
</feature>
<gene>
    <name evidence="3" type="ORF">B9Z19DRAFT_1135165</name>
</gene>
<evidence type="ECO:0000313" key="3">
    <source>
        <dbReference type="EMBL" id="PUU73428.1"/>
    </source>
</evidence>
<dbReference type="AlphaFoldDB" id="A0A2T6ZD56"/>
<name>A0A2T6ZD56_TUBBO</name>
<keyword evidence="4" id="KW-1185">Reference proteome</keyword>
<feature type="region of interest" description="Disordered" evidence="2">
    <location>
        <begin position="127"/>
        <end position="163"/>
    </location>
</feature>
<evidence type="ECO:0000256" key="2">
    <source>
        <dbReference type="SAM" id="MobiDB-lite"/>
    </source>
</evidence>
<feature type="coiled-coil region" evidence="1">
    <location>
        <begin position="79"/>
        <end position="106"/>
    </location>
</feature>